<dbReference type="EMBL" id="WTZA01000002">
    <property type="protein sequence ID" value="MXO75657.1"/>
    <property type="molecule type" value="Genomic_DNA"/>
</dbReference>
<evidence type="ECO:0000256" key="4">
    <source>
        <dbReference type="ARBA" id="ARBA00023136"/>
    </source>
</evidence>
<feature type="chain" id="PRO_5026301671" evidence="5">
    <location>
        <begin position="23"/>
        <end position="167"/>
    </location>
</feature>
<evidence type="ECO:0000256" key="2">
    <source>
        <dbReference type="ARBA" id="ARBA00022692"/>
    </source>
</evidence>
<evidence type="ECO:0000256" key="5">
    <source>
        <dbReference type="SAM" id="SignalP"/>
    </source>
</evidence>
<keyword evidence="2" id="KW-0812">Transmembrane</keyword>
<keyword evidence="3" id="KW-1133">Transmembrane helix</keyword>
<gene>
    <name evidence="7" type="ORF">GRI40_10555</name>
</gene>
<dbReference type="Pfam" id="PF03544">
    <property type="entry name" value="TonB_C"/>
    <property type="match status" value="1"/>
</dbReference>
<evidence type="ECO:0000313" key="7">
    <source>
        <dbReference type="EMBL" id="MXO75657.1"/>
    </source>
</evidence>
<dbReference type="NCBIfam" id="TIGR01352">
    <property type="entry name" value="tonB_Cterm"/>
    <property type="match status" value="1"/>
</dbReference>
<comment type="caution">
    <text evidence="7">The sequence shown here is derived from an EMBL/GenBank/DDBJ whole genome shotgun (WGS) entry which is preliminary data.</text>
</comment>
<dbReference type="GO" id="GO:0055085">
    <property type="term" value="P:transmembrane transport"/>
    <property type="evidence" value="ECO:0007669"/>
    <property type="project" value="InterPro"/>
</dbReference>
<dbReference type="InterPro" id="IPR006260">
    <property type="entry name" value="TonB/TolA_C"/>
</dbReference>
<keyword evidence="4" id="KW-0472">Membrane</keyword>
<evidence type="ECO:0000256" key="1">
    <source>
        <dbReference type="ARBA" id="ARBA00004167"/>
    </source>
</evidence>
<dbReference type="OrthoDB" id="7428616at2"/>
<proteinExistence type="predicted"/>
<dbReference type="RefSeq" id="WP_160611556.1">
    <property type="nucleotide sequence ID" value="NZ_WTZA01000002.1"/>
</dbReference>
<protein>
    <submittedName>
        <fullName evidence="7">TonB family protein</fullName>
    </submittedName>
</protein>
<accession>A0A6I4TGC0</accession>
<evidence type="ECO:0000259" key="6">
    <source>
        <dbReference type="PROSITE" id="PS52015"/>
    </source>
</evidence>
<evidence type="ECO:0000313" key="8">
    <source>
        <dbReference type="Proteomes" id="UP000439522"/>
    </source>
</evidence>
<dbReference type="SUPFAM" id="SSF74653">
    <property type="entry name" value="TolA/TonB C-terminal domain"/>
    <property type="match status" value="1"/>
</dbReference>
<dbReference type="InterPro" id="IPR037682">
    <property type="entry name" value="TonB_C"/>
</dbReference>
<keyword evidence="8" id="KW-1185">Reference proteome</keyword>
<comment type="subcellular location">
    <subcellularLocation>
        <location evidence="1">Membrane</location>
        <topology evidence="1">Single-pass membrane protein</topology>
    </subcellularLocation>
</comment>
<keyword evidence="5" id="KW-0732">Signal</keyword>
<feature type="domain" description="TonB C-terminal" evidence="6">
    <location>
        <begin position="42"/>
        <end position="138"/>
    </location>
</feature>
<dbReference type="Gene3D" id="3.30.1150.10">
    <property type="match status" value="1"/>
</dbReference>
<name>A0A6I4TGC0_9SPHN</name>
<feature type="signal peptide" evidence="5">
    <location>
        <begin position="1"/>
        <end position="22"/>
    </location>
</feature>
<organism evidence="7 8">
    <name type="scientific">Tsuneonella aeria</name>
    <dbReference type="NCBI Taxonomy" id="1837929"/>
    <lineage>
        <taxon>Bacteria</taxon>
        <taxon>Pseudomonadati</taxon>
        <taxon>Pseudomonadota</taxon>
        <taxon>Alphaproteobacteria</taxon>
        <taxon>Sphingomonadales</taxon>
        <taxon>Erythrobacteraceae</taxon>
        <taxon>Tsuneonella</taxon>
    </lineage>
</organism>
<reference evidence="7 8" key="1">
    <citation type="submission" date="2019-12" db="EMBL/GenBank/DDBJ databases">
        <title>Genomic-based taxomic classification of the family Erythrobacteraceae.</title>
        <authorList>
            <person name="Xu L."/>
        </authorList>
    </citation>
    <scope>NUCLEOTIDE SEQUENCE [LARGE SCALE GENOMIC DNA]</scope>
    <source>
        <strain evidence="7 8">100921-2</strain>
    </source>
</reference>
<dbReference type="GO" id="GO:0016020">
    <property type="term" value="C:membrane"/>
    <property type="evidence" value="ECO:0007669"/>
    <property type="project" value="UniProtKB-SubCell"/>
</dbReference>
<dbReference type="AlphaFoldDB" id="A0A6I4TGC0"/>
<sequence>MKTVLTSTLALVLLAMPATTGAQNVARDGLVVSGQPTAKAWVDTMTTKLDRELDHEERRARPGQDQQGIVQLRFTRSADGRPSDVQVIRASSPGALQTSARRAVSRLRGIPEIPQGYAGTQNVHVNIVVAGSEGHMRKLTRQLRQWEAERMARAPGERRVLALNSAR</sequence>
<dbReference type="Proteomes" id="UP000439522">
    <property type="component" value="Unassembled WGS sequence"/>
</dbReference>
<evidence type="ECO:0000256" key="3">
    <source>
        <dbReference type="ARBA" id="ARBA00022989"/>
    </source>
</evidence>
<dbReference type="PROSITE" id="PS52015">
    <property type="entry name" value="TONB_CTD"/>
    <property type="match status" value="1"/>
</dbReference>